<reference evidence="3" key="1">
    <citation type="submission" date="2021-01" db="EMBL/GenBank/DDBJ databases">
        <authorList>
            <person name="Corre E."/>
            <person name="Pelletier E."/>
            <person name="Niang G."/>
            <person name="Scheremetjew M."/>
            <person name="Finn R."/>
            <person name="Kale V."/>
            <person name="Holt S."/>
            <person name="Cochrane G."/>
            <person name="Meng A."/>
            <person name="Brown T."/>
            <person name="Cohen L."/>
        </authorList>
    </citation>
    <scope>NUCLEOTIDE SEQUENCE</scope>
    <source>
        <strain evidence="3">Isolate 1302-5</strain>
    </source>
</reference>
<feature type="region of interest" description="Disordered" evidence="1">
    <location>
        <begin position="488"/>
        <end position="537"/>
    </location>
</feature>
<proteinExistence type="predicted"/>
<protein>
    <recommendedName>
        <fullName evidence="2">RAP domain-containing protein</fullName>
    </recommendedName>
</protein>
<dbReference type="InterPro" id="IPR013584">
    <property type="entry name" value="RAP"/>
</dbReference>
<dbReference type="GO" id="GO:0005759">
    <property type="term" value="C:mitochondrial matrix"/>
    <property type="evidence" value="ECO:0007669"/>
    <property type="project" value="TreeGrafter"/>
</dbReference>
<dbReference type="GO" id="GO:0044528">
    <property type="term" value="P:regulation of mitochondrial mRNA stability"/>
    <property type="evidence" value="ECO:0007669"/>
    <property type="project" value="TreeGrafter"/>
</dbReference>
<dbReference type="PANTHER" id="PTHR21228">
    <property type="entry name" value="FAST LEU-RICH DOMAIN-CONTAINING"/>
    <property type="match status" value="1"/>
</dbReference>
<dbReference type="GO" id="GO:0000963">
    <property type="term" value="P:mitochondrial RNA processing"/>
    <property type="evidence" value="ECO:0007669"/>
    <property type="project" value="TreeGrafter"/>
</dbReference>
<feature type="compositionally biased region" description="Basic and acidic residues" evidence="1">
    <location>
        <begin position="81"/>
        <end position="92"/>
    </location>
</feature>
<feature type="compositionally biased region" description="Acidic residues" evidence="1">
    <location>
        <begin position="30"/>
        <end position="51"/>
    </location>
</feature>
<organism evidence="3">
    <name type="scientific">Odontella aurita</name>
    <dbReference type="NCBI Taxonomy" id="265563"/>
    <lineage>
        <taxon>Eukaryota</taxon>
        <taxon>Sar</taxon>
        <taxon>Stramenopiles</taxon>
        <taxon>Ochrophyta</taxon>
        <taxon>Bacillariophyta</taxon>
        <taxon>Mediophyceae</taxon>
        <taxon>Biddulphiophycidae</taxon>
        <taxon>Eupodiscales</taxon>
        <taxon>Odontellaceae</taxon>
        <taxon>Odontella</taxon>
    </lineage>
</organism>
<dbReference type="InterPro" id="IPR050870">
    <property type="entry name" value="FAST_kinase"/>
</dbReference>
<dbReference type="GO" id="GO:0003723">
    <property type="term" value="F:RNA binding"/>
    <property type="evidence" value="ECO:0007669"/>
    <property type="project" value="TreeGrafter"/>
</dbReference>
<feature type="region of interest" description="Disordered" evidence="1">
    <location>
        <begin position="81"/>
        <end position="106"/>
    </location>
</feature>
<dbReference type="PROSITE" id="PS51286">
    <property type="entry name" value="RAP"/>
    <property type="match status" value="1"/>
</dbReference>
<evidence type="ECO:0000259" key="2">
    <source>
        <dbReference type="PROSITE" id="PS51286"/>
    </source>
</evidence>
<feature type="region of interest" description="Disordered" evidence="1">
    <location>
        <begin position="14"/>
        <end position="52"/>
    </location>
</feature>
<dbReference type="PANTHER" id="PTHR21228:SF40">
    <property type="entry name" value="LD45607P"/>
    <property type="match status" value="1"/>
</dbReference>
<feature type="domain" description="RAP" evidence="2">
    <location>
        <begin position="509"/>
        <end position="582"/>
    </location>
</feature>
<evidence type="ECO:0000313" key="3">
    <source>
        <dbReference type="EMBL" id="CAE2230248.1"/>
    </source>
</evidence>
<dbReference type="Pfam" id="PF08373">
    <property type="entry name" value="RAP"/>
    <property type="match status" value="1"/>
</dbReference>
<dbReference type="SMART" id="SM00952">
    <property type="entry name" value="RAP"/>
    <property type="match status" value="1"/>
</dbReference>
<dbReference type="AlphaFoldDB" id="A0A7S4II93"/>
<evidence type="ECO:0000256" key="1">
    <source>
        <dbReference type="SAM" id="MobiDB-lite"/>
    </source>
</evidence>
<gene>
    <name evidence="3" type="ORF">OAUR00152_LOCUS11656</name>
</gene>
<sequence length="612" mass="68190">MTFEVWDDYASKDGFGAAYSSASSPLAVEEYAEDEDEDDAEDDDVDRDEWEPSMWNSAEECSLDVVDCLYDAVAAELIRRRSATDRPPRAAELDPAALDPPPAEEEGTSLLRKCKWRDLANVAWAYASRGYAGFSRSSERMMGALSQEVARRLDIDTVGIDEAENGESGSGSGGHRSPPLPRDLSQIAWSLGVLQSDNFRLGEGLVRVTEAIGRNIVKEDGSLDGNFGPSELVQFAVALSHGRVDDDSLLRAVYREALGLLEEKENGPKRPNHHHTRPFRTWELSILLWVQARLYLTEKRGQVHPAFTAAATRTLLGRVRDAGYDANKAGLGSQEQANIAWSLTVLEGYEQTPDETAELLRAVFESSSSTHGSGAPRPIRLEHAHQLWQALFLLETDCPSAVFSDLGGDVDDGGGSAPPPASVVPPRFRSYLSSLWNSEKSRRKTSSARHRAISKTLDLMGVRHRNEHEEDIDVAIVLGGEAEWTGRGSRMGGGFARKSEEEEKSRRRVAVEFDGPSHFTRPAEGMRANPALPPSPPRALGHTVLKYRLLKRQGWTVVRVPYYEFDKIPFWASMERQRYLQRLLKTHADIRFSDVDVSEYKPNIPNRRTRFD</sequence>
<accession>A0A7S4II93</accession>
<dbReference type="EMBL" id="HBKQ01017255">
    <property type="protein sequence ID" value="CAE2230248.1"/>
    <property type="molecule type" value="Transcribed_RNA"/>
</dbReference>
<name>A0A7S4II93_9STRA</name>
<feature type="region of interest" description="Disordered" evidence="1">
    <location>
        <begin position="162"/>
        <end position="181"/>
    </location>
</feature>
<feature type="compositionally biased region" description="Basic and acidic residues" evidence="1">
    <location>
        <begin position="497"/>
        <end position="511"/>
    </location>
</feature>
<dbReference type="GO" id="GO:0035770">
    <property type="term" value="C:ribonucleoprotein granule"/>
    <property type="evidence" value="ECO:0007669"/>
    <property type="project" value="TreeGrafter"/>
</dbReference>